<proteinExistence type="inferred from homology"/>
<dbReference type="Proteomes" id="UP000259465">
    <property type="component" value="Chromosome"/>
</dbReference>
<dbReference type="InterPro" id="IPR015424">
    <property type="entry name" value="PyrdxlP-dep_Trfase"/>
</dbReference>
<dbReference type="InterPro" id="IPR005814">
    <property type="entry name" value="Aminotrans_3"/>
</dbReference>
<dbReference type="EMBL" id="CP031968">
    <property type="protein sequence ID" value="AXT47188.1"/>
    <property type="molecule type" value="Genomic_DNA"/>
</dbReference>
<dbReference type="AlphaFoldDB" id="A0AAD0RXZ5"/>
<keyword evidence="8" id="KW-1185">Reference proteome</keyword>
<keyword evidence="4" id="KW-0808">Transferase</keyword>
<evidence type="ECO:0000256" key="2">
    <source>
        <dbReference type="ARBA" id="ARBA00008954"/>
    </source>
</evidence>
<dbReference type="PIRSF" id="PIRSF000521">
    <property type="entry name" value="Transaminase_4ab_Lys_Orn"/>
    <property type="match status" value="1"/>
</dbReference>
<dbReference type="Gene3D" id="3.90.1150.10">
    <property type="entry name" value="Aspartate Aminotransferase, domain 1"/>
    <property type="match status" value="1"/>
</dbReference>
<dbReference type="Pfam" id="PF00202">
    <property type="entry name" value="Aminotran_3"/>
    <property type="match status" value="1"/>
</dbReference>
<keyword evidence="3 7" id="KW-0032">Aminotransferase</keyword>
<evidence type="ECO:0000256" key="5">
    <source>
        <dbReference type="ARBA" id="ARBA00022898"/>
    </source>
</evidence>
<comment type="similarity">
    <text evidence="2 6">Belongs to the class-III pyridoxal-phosphate-dependent aminotransferase family.</text>
</comment>
<dbReference type="PANTHER" id="PTHR43094:SF1">
    <property type="entry name" value="AMINOTRANSFERASE CLASS-III"/>
    <property type="match status" value="1"/>
</dbReference>
<dbReference type="GO" id="GO:0030170">
    <property type="term" value="F:pyridoxal phosphate binding"/>
    <property type="evidence" value="ECO:0007669"/>
    <property type="project" value="InterPro"/>
</dbReference>
<dbReference type="InterPro" id="IPR049704">
    <property type="entry name" value="Aminotrans_3_PPA_site"/>
</dbReference>
<keyword evidence="5 6" id="KW-0663">Pyridoxal phosphate</keyword>
<name>A0AAD0RXZ5_9NEIS</name>
<dbReference type="SUPFAM" id="SSF53383">
    <property type="entry name" value="PLP-dependent transferases"/>
    <property type="match status" value="1"/>
</dbReference>
<dbReference type="PANTHER" id="PTHR43094">
    <property type="entry name" value="AMINOTRANSFERASE"/>
    <property type="match status" value="1"/>
</dbReference>
<comment type="cofactor">
    <cofactor evidence="1">
        <name>pyridoxal 5'-phosphate</name>
        <dbReference type="ChEBI" id="CHEBI:597326"/>
    </cofactor>
</comment>
<evidence type="ECO:0000256" key="3">
    <source>
        <dbReference type="ARBA" id="ARBA00022576"/>
    </source>
</evidence>
<dbReference type="InterPro" id="IPR015422">
    <property type="entry name" value="PyrdxlP-dep_Trfase_small"/>
</dbReference>
<organism evidence="7 8">
    <name type="scientific">Chromobacterium rhizoryzae</name>
    <dbReference type="NCBI Taxonomy" id="1778675"/>
    <lineage>
        <taxon>Bacteria</taxon>
        <taxon>Pseudomonadati</taxon>
        <taxon>Pseudomonadota</taxon>
        <taxon>Betaproteobacteria</taxon>
        <taxon>Neisseriales</taxon>
        <taxon>Chromobacteriaceae</taxon>
        <taxon>Chromobacterium</taxon>
    </lineage>
</organism>
<accession>A0AAD0RXZ5</accession>
<sequence>MSYDKARFWHPMLHPNAMKERPPIRIVRGDGCHVFDDQGSKLVDGVAGLWNVNVGHNRAEIKQAIARQLDELEYFQLFDGISHPRAEELSALLIDMLRQEDMARVVFSSGGSDAVETALKLARQYWRLKGQPDRVKFISLKQGYHGTHFGGGSVNGNTVFRRNYEPLLPGCFHVETPWLYRNPFTEDPEELAEICARMLEREILFQSPDTVAAFIAEPIQGAGGVIVPPASYWSKVREVCDRHGVLLIADEVVTGFGRSGSMFGSRLWGVKPDMMCLAKGISSGYLPLGATVVNQRVADAFAANGDFGGVIMHGYTYAGHPVACAAALANLRIVQEEDLPAKAAETGAYLLERLRPLAERYPAVGEVRGKGLMLALDLVKDKASREPIDPQSGYADKVAEIARRSGALVRPVGSKIILSPPLVLLREHADVIATALEAGLAEA</sequence>
<evidence type="ECO:0000256" key="6">
    <source>
        <dbReference type="RuleBase" id="RU003560"/>
    </source>
</evidence>
<reference evidence="7 8" key="1">
    <citation type="submission" date="2018-08" db="EMBL/GenBank/DDBJ databases">
        <title>Complete genome sequence of JP2-74.</title>
        <authorList>
            <person name="Wu L."/>
        </authorList>
    </citation>
    <scope>NUCLEOTIDE SEQUENCE [LARGE SCALE GENOMIC DNA]</scope>
    <source>
        <strain evidence="7 8">JP2-74</strain>
    </source>
</reference>
<evidence type="ECO:0000313" key="7">
    <source>
        <dbReference type="EMBL" id="AXT47188.1"/>
    </source>
</evidence>
<evidence type="ECO:0000256" key="4">
    <source>
        <dbReference type="ARBA" id="ARBA00022679"/>
    </source>
</evidence>
<dbReference type="FunFam" id="3.40.640.10:FF:000014">
    <property type="entry name" value="Adenosylmethionine-8-amino-7-oxononanoate aminotransferase, probable"/>
    <property type="match status" value="1"/>
</dbReference>
<dbReference type="InterPro" id="IPR015421">
    <property type="entry name" value="PyrdxlP-dep_Trfase_major"/>
</dbReference>
<evidence type="ECO:0000256" key="1">
    <source>
        <dbReference type="ARBA" id="ARBA00001933"/>
    </source>
</evidence>
<gene>
    <name evidence="7" type="ORF">D1345_13700</name>
</gene>
<protein>
    <submittedName>
        <fullName evidence="7">Aspartate aminotransferase family protein</fullName>
    </submittedName>
</protein>
<dbReference type="NCBIfam" id="NF005683">
    <property type="entry name" value="PRK07481.1"/>
    <property type="match status" value="1"/>
</dbReference>
<dbReference type="PROSITE" id="PS00600">
    <property type="entry name" value="AA_TRANSFER_CLASS_3"/>
    <property type="match status" value="1"/>
</dbReference>
<dbReference type="GO" id="GO:0008483">
    <property type="term" value="F:transaminase activity"/>
    <property type="evidence" value="ECO:0007669"/>
    <property type="project" value="UniProtKB-KW"/>
</dbReference>
<dbReference type="KEGG" id="crz:D1345_13700"/>
<dbReference type="Gene3D" id="3.40.640.10">
    <property type="entry name" value="Type I PLP-dependent aspartate aminotransferase-like (Major domain)"/>
    <property type="match status" value="1"/>
</dbReference>
<dbReference type="CDD" id="cd00610">
    <property type="entry name" value="OAT_like"/>
    <property type="match status" value="1"/>
</dbReference>
<dbReference type="RefSeq" id="WP_107732429.1">
    <property type="nucleotide sequence ID" value="NZ_CP031968.1"/>
</dbReference>
<evidence type="ECO:0000313" key="8">
    <source>
        <dbReference type="Proteomes" id="UP000259465"/>
    </source>
</evidence>